<dbReference type="Proteomes" id="UP000030746">
    <property type="component" value="Unassembled WGS sequence"/>
</dbReference>
<dbReference type="PROSITE" id="PS00798">
    <property type="entry name" value="ALDOKETO_REDUCTASE_1"/>
    <property type="match status" value="1"/>
</dbReference>
<dbReference type="PROSITE" id="PS00063">
    <property type="entry name" value="ALDOKETO_REDUCTASE_3"/>
    <property type="match status" value="1"/>
</dbReference>
<dbReference type="CTD" id="20231023"/>
<name>V4AP16_LOTGI</name>
<keyword evidence="2" id="KW-0521">NADP</keyword>
<feature type="active site" description="Proton donor" evidence="4">
    <location>
        <position position="51"/>
    </location>
</feature>
<dbReference type="AlphaFoldDB" id="V4AP16"/>
<dbReference type="InterPro" id="IPR018170">
    <property type="entry name" value="Aldo/ket_reductase_CS"/>
</dbReference>
<dbReference type="HOGENOM" id="CLU_023205_0_0_1"/>
<feature type="site" description="Lowers pKa of active site Tyr" evidence="6">
    <location>
        <position position="80"/>
    </location>
</feature>
<dbReference type="OrthoDB" id="416253at2759"/>
<dbReference type="PROSITE" id="PS00062">
    <property type="entry name" value="ALDOKETO_REDUCTASE_2"/>
    <property type="match status" value="1"/>
</dbReference>
<dbReference type="InterPro" id="IPR023210">
    <property type="entry name" value="NADP_OxRdtase_dom"/>
</dbReference>
<dbReference type="RefSeq" id="XP_009050550.1">
    <property type="nucleotide sequence ID" value="XM_009052302.1"/>
</dbReference>
<keyword evidence="3" id="KW-0560">Oxidoreductase</keyword>
<feature type="domain" description="NADP-dependent oxidoreductase" evidence="7">
    <location>
        <begin position="17"/>
        <end position="297"/>
    </location>
</feature>
<comment type="similarity">
    <text evidence="1">Belongs to the aldo/keto reductase family.</text>
</comment>
<dbReference type="OMA" id="GQHIPVA"/>
<dbReference type="GeneID" id="20231023"/>
<feature type="binding site" evidence="5">
    <location>
        <position position="113"/>
    </location>
    <ligand>
        <name>substrate</name>
    </ligand>
</feature>
<dbReference type="STRING" id="225164.V4AP16"/>
<dbReference type="FunFam" id="3.20.20.100:FF:000006">
    <property type="entry name" value="Aldo-keto reductase family 1 member A1"/>
    <property type="match status" value="1"/>
</dbReference>
<dbReference type="PIRSF" id="PIRSF000097">
    <property type="entry name" value="AKR"/>
    <property type="match status" value="1"/>
</dbReference>
<organism evidence="8 9">
    <name type="scientific">Lottia gigantea</name>
    <name type="common">Giant owl limpet</name>
    <dbReference type="NCBI Taxonomy" id="225164"/>
    <lineage>
        <taxon>Eukaryota</taxon>
        <taxon>Metazoa</taxon>
        <taxon>Spiralia</taxon>
        <taxon>Lophotrochozoa</taxon>
        <taxon>Mollusca</taxon>
        <taxon>Gastropoda</taxon>
        <taxon>Patellogastropoda</taxon>
        <taxon>Lottioidea</taxon>
        <taxon>Lottiidae</taxon>
        <taxon>Lottia</taxon>
    </lineage>
</organism>
<proteinExistence type="inferred from homology"/>
<dbReference type="KEGG" id="lgi:LOTGIDRAFT_113911"/>
<evidence type="ECO:0000259" key="7">
    <source>
        <dbReference type="Pfam" id="PF00248"/>
    </source>
</evidence>
<evidence type="ECO:0000256" key="3">
    <source>
        <dbReference type="ARBA" id="ARBA00023002"/>
    </source>
</evidence>
<protein>
    <recommendedName>
        <fullName evidence="7">NADP-dependent oxidoreductase domain-containing protein</fullName>
    </recommendedName>
</protein>
<dbReference type="PRINTS" id="PR00069">
    <property type="entry name" value="ALDKETRDTASE"/>
</dbReference>
<accession>V4AP16</accession>
<dbReference type="Gene3D" id="3.20.20.100">
    <property type="entry name" value="NADP-dependent oxidoreductase domain"/>
    <property type="match status" value="1"/>
</dbReference>
<dbReference type="Pfam" id="PF00248">
    <property type="entry name" value="Aldo_ket_red"/>
    <property type="match status" value="1"/>
</dbReference>
<dbReference type="InterPro" id="IPR020471">
    <property type="entry name" value="AKR"/>
</dbReference>
<dbReference type="GO" id="GO:0016491">
    <property type="term" value="F:oxidoreductase activity"/>
    <property type="evidence" value="ECO:0007669"/>
    <property type="project" value="UniProtKB-KW"/>
</dbReference>
<keyword evidence="9" id="KW-1185">Reference proteome</keyword>
<dbReference type="PANTHER" id="PTHR11732">
    <property type="entry name" value="ALDO/KETO REDUCTASE"/>
    <property type="match status" value="1"/>
</dbReference>
<evidence type="ECO:0000313" key="8">
    <source>
        <dbReference type="EMBL" id="ESO98927.1"/>
    </source>
</evidence>
<reference evidence="8 9" key="1">
    <citation type="journal article" date="2013" name="Nature">
        <title>Insights into bilaterian evolution from three spiralian genomes.</title>
        <authorList>
            <person name="Simakov O."/>
            <person name="Marletaz F."/>
            <person name="Cho S.J."/>
            <person name="Edsinger-Gonzales E."/>
            <person name="Havlak P."/>
            <person name="Hellsten U."/>
            <person name="Kuo D.H."/>
            <person name="Larsson T."/>
            <person name="Lv J."/>
            <person name="Arendt D."/>
            <person name="Savage R."/>
            <person name="Osoegawa K."/>
            <person name="de Jong P."/>
            <person name="Grimwood J."/>
            <person name="Chapman J.A."/>
            <person name="Shapiro H."/>
            <person name="Aerts A."/>
            <person name="Otillar R.P."/>
            <person name="Terry A.Y."/>
            <person name="Boore J.L."/>
            <person name="Grigoriev I.V."/>
            <person name="Lindberg D.R."/>
            <person name="Seaver E.C."/>
            <person name="Weisblat D.A."/>
            <person name="Putnam N.H."/>
            <person name="Rokhsar D.S."/>
        </authorList>
    </citation>
    <scope>NUCLEOTIDE SEQUENCE [LARGE SCALE GENOMIC DNA]</scope>
</reference>
<evidence type="ECO:0000313" key="9">
    <source>
        <dbReference type="Proteomes" id="UP000030746"/>
    </source>
</evidence>
<evidence type="ECO:0000256" key="5">
    <source>
        <dbReference type="PIRSR" id="PIRSR000097-2"/>
    </source>
</evidence>
<gene>
    <name evidence="8" type="ORF">LOTGIDRAFT_113911</name>
</gene>
<dbReference type="SUPFAM" id="SSF51430">
    <property type="entry name" value="NAD(P)-linked oxidoreductase"/>
    <property type="match status" value="1"/>
</dbReference>
<sequence>MSADKFITFNNGNKFPRLGLGTWQATKEQVQGAVRAALDAGYRHIDTAFAYGNEADIGEILQEYMNNGKLKREDFYITTKLWITYHEPERVLQCLKKSLASLKLDYVDLYLIHTPCAYQETGVGSFWPTTADGKPAFKHIPVEDTWKSMEEAVKLGLAKNIGVSNFNSKQVERICKSGTIKPVTNQVECHAYLNQKNLQDFCKKLGVTITSYGSLGSPGRPGNLKKSDEPVLLQDPLIVKLAEKYKKSPGQICLRSLLDRDILVIPKSSNPDRIVQNGQLFDFKLTSDELQQVLALNKDFRYFNFDQ</sequence>
<evidence type="ECO:0000256" key="6">
    <source>
        <dbReference type="PIRSR" id="PIRSR000097-3"/>
    </source>
</evidence>
<evidence type="ECO:0000256" key="4">
    <source>
        <dbReference type="PIRSR" id="PIRSR000097-1"/>
    </source>
</evidence>
<evidence type="ECO:0000256" key="1">
    <source>
        <dbReference type="ARBA" id="ARBA00007905"/>
    </source>
</evidence>
<evidence type="ECO:0000256" key="2">
    <source>
        <dbReference type="ARBA" id="ARBA00022857"/>
    </source>
</evidence>
<dbReference type="InterPro" id="IPR036812">
    <property type="entry name" value="NAD(P)_OxRdtase_dom_sf"/>
</dbReference>
<dbReference type="EMBL" id="KB201205">
    <property type="protein sequence ID" value="ESO98927.1"/>
    <property type="molecule type" value="Genomic_DNA"/>
</dbReference>